<dbReference type="CDD" id="cd05009">
    <property type="entry name" value="SIS_GlmS_GlmD_2"/>
    <property type="match status" value="1"/>
</dbReference>
<evidence type="ECO:0000259" key="4">
    <source>
        <dbReference type="PROSITE" id="PS51464"/>
    </source>
</evidence>
<dbReference type="InterPro" id="IPR046348">
    <property type="entry name" value="SIS_dom_sf"/>
</dbReference>
<dbReference type="RefSeq" id="WP_127016398.1">
    <property type="nucleotide sequence ID" value="NZ_CP016379.1"/>
</dbReference>
<accession>A0A3Q9HPZ1</accession>
<dbReference type="AlphaFoldDB" id="A0A3Q9HPZ1"/>
<dbReference type="GO" id="GO:0006002">
    <property type="term" value="P:fructose 6-phosphate metabolic process"/>
    <property type="evidence" value="ECO:0007669"/>
    <property type="project" value="TreeGrafter"/>
</dbReference>
<protein>
    <recommendedName>
        <fullName evidence="3">Glutamine--fructose-6-phosphate aminotransferase [isomerizing]</fullName>
        <ecNumber evidence="2">2.6.1.16</ecNumber>
    </recommendedName>
</protein>
<evidence type="ECO:0000256" key="1">
    <source>
        <dbReference type="ARBA" id="ARBA00001031"/>
    </source>
</evidence>
<evidence type="ECO:0000256" key="2">
    <source>
        <dbReference type="ARBA" id="ARBA00012916"/>
    </source>
</evidence>
<evidence type="ECO:0000313" key="6">
    <source>
        <dbReference type="Proteomes" id="UP000267250"/>
    </source>
</evidence>
<reference evidence="5 6" key="1">
    <citation type="submission" date="2016-07" db="EMBL/GenBank/DDBJ databases">
        <title>Genome and transcriptome analysis of iron-reducing fermentative bacteria Anoxybacter fermentans.</title>
        <authorList>
            <person name="Zeng X."/>
            <person name="Shao Z."/>
        </authorList>
    </citation>
    <scope>NUCLEOTIDE SEQUENCE [LARGE SCALE GENOMIC DNA]</scope>
    <source>
        <strain evidence="5 6">DY22613</strain>
    </source>
</reference>
<dbReference type="KEGG" id="aft:BBF96_06520"/>
<dbReference type="Gene3D" id="3.40.50.10490">
    <property type="entry name" value="Glucose-6-phosphate isomerase like protein, domain 1"/>
    <property type="match status" value="1"/>
</dbReference>
<dbReference type="EC" id="2.6.1.16" evidence="2"/>
<evidence type="ECO:0000256" key="3">
    <source>
        <dbReference type="ARBA" id="ARBA00016090"/>
    </source>
</evidence>
<dbReference type="EMBL" id="CP016379">
    <property type="protein sequence ID" value="AZR73068.1"/>
    <property type="molecule type" value="Genomic_DNA"/>
</dbReference>
<dbReference type="GO" id="GO:0006047">
    <property type="term" value="P:UDP-N-acetylglucosamine metabolic process"/>
    <property type="evidence" value="ECO:0007669"/>
    <property type="project" value="TreeGrafter"/>
</dbReference>
<gene>
    <name evidence="5" type="ORF">BBF96_06520</name>
</gene>
<dbReference type="OrthoDB" id="106547at2"/>
<sequence>MFFIGQNTDYAISLEGSHKLKEIFYIHAEAYEAGELKHGALALVTDEMPVIFISSVDHIHDKMASNIKEVRNFGKK</sequence>
<keyword evidence="6" id="KW-1185">Reference proteome</keyword>
<dbReference type="PANTHER" id="PTHR10937:SF0">
    <property type="entry name" value="GLUTAMINE--FRUCTOSE-6-PHOSPHATE TRANSAMINASE (ISOMERIZING)"/>
    <property type="match status" value="1"/>
</dbReference>
<evidence type="ECO:0000313" key="5">
    <source>
        <dbReference type="EMBL" id="AZR73068.1"/>
    </source>
</evidence>
<comment type="catalytic activity">
    <reaction evidence="1">
        <text>D-fructose 6-phosphate + L-glutamine = D-glucosamine 6-phosphate + L-glutamate</text>
        <dbReference type="Rhea" id="RHEA:13237"/>
        <dbReference type="ChEBI" id="CHEBI:29985"/>
        <dbReference type="ChEBI" id="CHEBI:58359"/>
        <dbReference type="ChEBI" id="CHEBI:58725"/>
        <dbReference type="ChEBI" id="CHEBI:61527"/>
        <dbReference type="EC" id="2.6.1.16"/>
    </reaction>
</comment>
<dbReference type="InterPro" id="IPR035490">
    <property type="entry name" value="GlmS/FrlB_SIS"/>
</dbReference>
<feature type="domain" description="SIS" evidence="4">
    <location>
        <begin position="1"/>
        <end position="76"/>
    </location>
</feature>
<organism evidence="5 6">
    <name type="scientific">Anoxybacter fermentans</name>
    <dbReference type="NCBI Taxonomy" id="1323375"/>
    <lineage>
        <taxon>Bacteria</taxon>
        <taxon>Bacillati</taxon>
        <taxon>Bacillota</taxon>
        <taxon>Clostridia</taxon>
        <taxon>Halanaerobiales</taxon>
        <taxon>Anoxybacter</taxon>
    </lineage>
</organism>
<dbReference type="GO" id="GO:0006487">
    <property type="term" value="P:protein N-linked glycosylation"/>
    <property type="evidence" value="ECO:0007669"/>
    <property type="project" value="TreeGrafter"/>
</dbReference>
<dbReference type="PROSITE" id="PS51464">
    <property type="entry name" value="SIS"/>
    <property type="match status" value="1"/>
</dbReference>
<name>A0A3Q9HPZ1_9FIRM</name>
<dbReference type="GO" id="GO:0097367">
    <property type="term" value="F:carbohydrate derivative binding"/>
    <property type="evidence" value="ECO:0007669"/>
    <property type="project" value="InterPro"/>
</dbReference>
<dbReference type="InterPro" id="IPR001347">
    <property type="entry name" value="SIS_dom"/>
</dbReference>
<proteinExistence type="predicted"/>
<dbReference type="GO" id="GO:0004360">
    <property type="term" value="F:glutamine-fructose-6-phosphate transaminase (isomerizing) activity"/>
    <property type="evidence" value="ECO:0007669"/>
    <property type="project" value="UniProtKB-EC"/>
</dbReference>
<dbReference type="SUPFAM" id="SSF53697">
    <property type="entry name" value="SIS domain"/>
    <property type="match status" value="1"/>
</dbReference>
<dbReference type="Pfam" id="PF01380">
    <property type="entry name" value="SIS"/>
    <property type="match status" value="1"/>
</dbReference>
<dbReference type="PANTHER" id="PTHR10937">
    <property type="entry name" value="GLUCOSAMINE--FRUCTOSE-6-PHOSPHATE AMINOTRANSFERASE, ISOMERIZING"/>
    <property type="match status" value="1"/>
</dbReference>
<dbReference type="Proteomes" id="UP000267250">
    <property type="component" value="Chromosome"/>
</dbReference>